<gene>
    <name evidence="8" type="ORF">CLBCK_01110</name>
</gene>
<dbReference type="GO" id="GO:0015288">
    <property type="term" value="F:porin activity"/>
    <property type="evidence" value="ECO:0007669"/>
    <property type="project" value="TreeGrafter"/>
</dbReference>
<organism evidence="8 9">
    <name type="scientific">Clostridium beijerinckii</name>
    <name type="common">Clostridium MP</name>
    <dbReference type="NCBI Taxonomy" id="1520"/>
    <lineage>
        <taxon>Bacteria</taxon>
        <taxon>Bacillati</taxon>
        <taxon>Bacillota</taxon>
        <taxon>Clostridia</taxon>
        <taxon>Eubacteriales</taxon>
        <taxon>Clostridiaceae</taxon>
        <taxon>Clostridium</taxon>
    </lineage>
</organism>
<dbReference type="SUPFAM" id="SSF56954">
    <property type="entry name" value="Outer membrane efflux proteins (OEP)"/>
    <property type="match status" value="1"/>
</dbReference>
<reference evidence="8 9" key="1">
    <citation type="submission" date="2016-05" db="EMBL/GenBank/DDBJ databases">
        <title>Microbial solvent formation.</title>
        <authorList>
            <person name="Poehlein A."/>
            <person name="Montoya Solano J.D."/>
            <person name="Flitsch S."/>
            <person name="Krabben P."/>
            <person name="Duerre P."/>
            <person name="Daniel R."/>
        </authorList>
    </citation>
    <scope>NUCLEOTIDE SEQUENCE [LARGE SCALE GENOMIC DNA]</scope>
    <source>
        <strain evidence="8 9">DSM 53</strain>
    </source>
</reference>
<proteinExistence type="predicted"/>
<dbReference type="RefSeq" id="WP_077837045.1">
    <property type="nucleotide sequence ID" value="NZ_JABTAE010000001.1"/>
</dbReference>
<comment type="caution">
    <text evidence="8">The sequence shown here is derived from an EMBL/GenBank/DDBJ whole genome shotgun (WGS) entry which is preliminary data.</text>
</comment>
<feature type="compositionally biased region" description="Basic and acidic residues" evidence="6">
    <location>
        <begin position="89"/>
        <end position="102"/>
    </location>
</feature>
<evidence type="ECO:0000256" key="2">
    <source>
        <dbReference type="ARBA" id="ARBA00022452"/>
    </source>
</evidence>
<evidence type="ECO:0000313" key="8">
    <source>
        <dbReference type="EMBL" id="OOM65926.1"/>
    </source>
</evidence>
<evidence type="ECO:0000313" key="9">
    <source>
        <dbReference type="Proteomes" id="UP000190973"/>
    </source>
</evidence>
<dbReference type="AlphaFoldDB" id="A0A1S8SK55"/>
<dbReference type="PANTHER" id="PTHR30026">
    <property type="entry name" value="OUTER MEMBRANE PROTEIN TOLC"/>
    <property type="match status" value="1"/>
</dbReference>
<keyword evidence="3" id="KW-0812">Transmembrane</keyword>
<evidence type="ECO:0000256" key="5">
    <source>
        <dbReference type="ARBA" id="ARBA00023237"/>
    </source>
</evidence>
<evidence type="ECO:0000256" key="7">
    <source>
        <dbReference type="SAM" id="SignalP"/>
    </source>
</evidence>
<comment type="subcellular location">
    <subcellularLocation>
        <location evidence="1">Cell outer membrane</location>
    </subcellularLocation>
</comment>
<evidence type="ECO:0000256" key="4">
    <source>
        <dbReference type="ARBA" id="ARBA00023136"/>
    </source>
</evidence>
<dbReference type="Gene3D" id="1.20.1600.10">
    <property type="entry name" value="Outer membrane efflux proteins (OEP)"/>
    <property type="match status" value="2"/>
</dbReference>
<evidence type="ECO:0000256" key="6">
    <source>
        <dbReference type="SAM" id="MobiDB-lite"/>
    </source>
</evidence>
<evidence type="ECO:0000256" key="1">
    <source>
        <dbReference type="ARBA" id="ARBA00004442"/>
    </source>
</evidence>
<feature type="region of interest" description="Disordered" evidence="6">
    <location>
        <begin position="80"/>
        <end position="102"/>
    </location>
</feature>
<keyword evidence="7" id="KW-0732">Signal</keyword>
<dbReference type="InterPro" id="IPR051906">
    <property type="entry name" value="TolC-like"/>
</dbReference>
<dbReference type="GO" id="GO:0009279">
    <property type="term" value="C:cell outer membrane"/>
    <property type="evidence" value="ECO:0007669"/>
    <property type="project" value="UniProtKB-SubCell"/>
</dbReference>
<dbReference type="GO" id="GO:1990281">
    <property type="term" value="C:efflux pump complex"/>
    <property type="evidence" value="ECO:0007669"/>
    <property type="project" value="TreeGrafter"/>
</dbReference>
<dbReference type="Proteomes" id="UP000190973">
    <property type="component" value="Unassembled WGS sequence"/>
</dbReference>
<dbReference type="EMBL" id="LZZI01000002">
    <property type="protein sequence ID" value="OOM65926.1"/>
    <property type="molecule type" value="Genomic_DNA"/>
</dbReference>
<sequence length="391" mass="45303">MRRTFISFLIGTLVVSSSVSMINIPSAYADTTDNSTINQVSDSGTIKVSLENIRDIMTENNLDIKILDNKLKIAQETYDDDKSAYTSKTEPKQEDYKDDNGNYDDAAYKKALDAYKSAKSDYEKSKDDLKTARDNYDKGVEDKVYAAQQAYIAYLYDLSKNTITEDTQEQNEKKEQIYKIQYDSGFISKNRYTELLQANTSANDSKSTKDTAELDRVKLCNTLGISPEEKVIFNTDITKDFQVIAKINYEDDLKHMLDNNLEIKLQNDTIDDLKDQEDDYDDKDQDDIYDYKLENENTQLTQLINNSETDFKKQYNDLMTSYNSIKSSYDVINQKQKEYEIEQTKYDYGFVSKNDVDAAKLTLDSENADFINKRNQCYLSYLKYIEMKEGY</sequence>
<evidence type="ECO:0000256" key="3">
    <source>
        <dbReference type="ARBA" id="ARBA00022692"/>
    </source>
</evidence>
<feature type="chain" id="PRO_5012323096" evidence="7">
    <location>
        <begin position="30"/>
        <end position="391"/>
    </location>
</feature>
<accession>A0A1S8SK55</accession>
<feature type="signal peptide" evidence="7">
    <location>
        <begin position="1"/>
        <end position="29"/>
    </location>
</feature>
<dbReference type="PANTHER" id="PTHR30026:SF20">
    <property type="entry name" value="OUTER MEMBRANE PROTEIN TOLC"/>
    <property type="match status" value="1"/>
</dbReference>
<protein>
    <submittedName>
        <fullName evidence="8">Outer membrane efflux protein</fullName>
    </submittedName>
</protein>
<keyword evidence="2" id="KW-1134">Transmembrane beta strand</keyword>
<name>A0A1S8SK55_CLOBE</name>
<keyword evidence="4" id="KW-0472">Membrane</keyword>
<dbReference type="GO" id="GO:0015562">
    <property type="term" value="F:efflux transmembrane transporter activity"/>
    <property type="evidence" value="ECO:0007669"/>
    <property type="project" value="InterPro"/>
</dbReference>
<keyword evidence="5" id="KW-0998">Cell outer membrane</keyword>